<evidence type="ECO:0000313" key="1">
    <source>
        <dbReference type="EMBL" id="ACE94822.1"/>
    </source>
</evidence>
<accession>B3Q418</accession>
<dbReference type="Proteomes" id="UP000008817">
    <property type="component" value="Plasmid pC"/>
</dbReference>
<proteinExistence type="predicted"/>
<dbReference type="EMBL" id="CP001077">
    <property type="protein sequence ID" value="ACE94822.1"/>
    <property type="molecule type" value="Genomic_DNA"/>
</dbReference>
<gene>
    <name evidence="1" type="ordered locus">RHECIAT_PC0000746</name>
</gene>
<reference evidence="1 2" key="1">
    <citation type="submission" date="2008-04" db="EMBL/GenBank/DDBJ databases">
        <title>Genome diversity and DNA divergence of Rhizobium etli.</title>
        <authorList>
            <person name="Gonzalez V."/>
            <person name="Acosta J.L."/>
            <person name="Santamaria R.I."/>
            <person name="Bustos P."/>
            <person name="Hernandez-Gonzalez I.L."/>
            <person name="Fernandez J.L."/>
            <person name="Diaz R."/>
            <person name="Flores M."/>
            <person name="Mora J."/>
            <person name="Palacios R."/>
            <person name="Davila G."/>
        </authorList>
    </citation>
    <scope>NUCLEOTIDE SEQUENCE [LARGE SCALE GENOMIC DNA]</scope>
    <source>
        <strain evidence="1 2">CIAT 652</strain>
        <plasmid evidence="2">Plasmid pC</plasmid>
    </source>
</reference>
<name>B3Q418_RHIE6</name>
<sequence length="65" mass="6736">MPARRLTFGPALAAVLFDGLLFGVLGMPPAADDGLPAIPDLSLSPTAACQAMRQCSATGSICWFR</sequence>
<keyword evidence="1" id="KW-0614">Plasmid</keyword>
<dbReference type="KEGG" id="rec:RHECIAT_PC0000746"/>
<dbReference type="AlphaFoldDB" id="B3Q418"/>
<evidence type="ECO:0000313" key="2">
    <source>
        <dbReference type="Proteomes" id="UP000008817"/>
    </source>
</evidence>
<protein>
    <submittedName>
        <fullName evidence="1">Uncharacterized protein</fullName>
    </submittedName>
</protein>
<geneLocation type="plasmid" evidence="1 2">
    <name>pC</name>
</geneLocation>
<organism evidence="1 2">
    <name type="scientific">Rhizobium etli (strain CIAT 652)</name>
    <dbReference type="NCBI Taxonomy" id="491916"/>
    <lineage>
        <taxon>Bacteria</taxon>
        <taxon>Pseudomonadati</taxon>
        <taxon>Pseudomonadota</taxon>
        <taxon>Alphaproteobacteria</taxon>
        <taxon>Hyphomicrobiales</taxon>
        <taxon>Rhizobiaceae</taxon>
        <taxon>Rhizobium/Agrobacterium group</taxon>
        <taxon>Rhizobium</taxon>
    </lineage>
</organism>
<dbReference type="HOGENOM" id="CLU_2846754_0_0_5"/>